<accession>A0A381PCG1</accession>
<dbReference type="InterPro" id="IPR003697">
    <property type="entry name" value="Maf-like"/>
</dbReference>
<sequence>MTSPQIILASASSRRRQLLSQLGLEFAVAVQDIDEIQHPGEVPIDFVRRMAVEKVQAAQAELTDEATSLVIGGDTVVVFKGSVLGQPEDKEDGLRMLRLLSGKAHSVLTAVAAATLDKKRVSVSESKVKICRISEQEAEAYWQSREPVDKAGAYGIQGLGAVFVKTLHGSYSGVMGLPLYETAKLLSEFGINCVTKFGADFEQRNTN</sequence>
<proteinExistence type="inferred from homology"/>
<dbReference type="Gene3D" id="3.90.950.10">
    <property type="match status" value="1"/>
</dbReference>
<keyword evidence="2" id="KW-0378">Hydrolase</keyword>
<dbReference type="SUPFAM" id="SSF52972">
    <property type="entry name" value="ITPase-like"/>
    <property type="match status" value="1"/>
</dbReference>
<dbReference type="EMBL" id="UINC01000939">
    <property type="protein sequence ID" value="SUZ64666.1"/>
    <property type="molecule type" value="Genomic_DNA"/>
</dbReference>
<dbReference type="HAMAP" id="MF_00528">
    <property type="entry name" value="Maf"/>
    <property type="match status" value="1"/>
</dbReference>
<dbReference type="CDD" id="cd00555">
    <property type="entry name" value="Maf"/>
    <property type="match status" value="1"/>
</dbReference>
<dbReference type="PIRSF" id="PIRSF006305">
    <property type="entry name" value="Maf"/>
    <property type="match status" value="1"/>
</dbReference>
<evidence type="ECO:0000256" key="1">
    <source>
        <dbReference type="ARBA" id="ARBA00001968"/>
    </source>
</evidence>
<dbReference type="PANTHER" id="PTHR43213">
    <property type="entry name" value="BIFUNCTIONAL DTTP/UTP PYROPHOSPHATASE/METHYLTRANSFERASE PROTEIN-RELATED"/>
    <property type="match status" value="1"/>
</dbReference>
<protein>
    <recommendedName>
        <fullName evidence="4">Septum formation protein Maf</fullName>
    </recommendedName>
</protein>
<evidence type="ECO:0000313" key="3">
    <source>
        <dbReference type="EMBL" id="SUZ64666.1"/>
    </source>
</evidence>
<dbReference type="InterPro" id="IPR029001">
    <property type="entry name" value="ITPase-like_fam"/>
</dbReference>
<reference evidence="3" key="1">
    <citation type="submission" date="2018-05" db="EMBL/GenBank/DDBJ databases">
        <authorList>
            <person name="Lanie J.A."/>
            <person name="Ng W.-L."/>
            <person name="Kazmierczak K.M."/>
            <person name="Andrzejewski T.M."/>
            <person name="Davidsen T.M."/>
            <person name="Wayne K.J."/>
            <person name="Tettelin H."/>
            <person name="Glass J.I."/>
            <person name="Rusch D."/>
            <person name="Podicherti R."/>
            <person name="Tsui H.-C.T."/>
            <person name="Winkler M.E."/>
        </authorList>
    </citation>
    <scope>NUCLEOTIDE SEQUENCE</scope>
</reference>
<dbReference type="NCBIfam" id="TIGR00172">
    <property type="entry name" value="maf"/>
    <property type="match status" value="1"/>
</dbReference>
<dbReference type="GO" id="GO:0047429">
    <property type="term" value="F:nucleoside triphosphate diphosphatase activity"/>
    <property type="evidence" value="ECO:0007669"/>
    <property type="project" value="InterPro"/>
</dbReference>
<name>A0A381PCG1_9ZZZZ</name>
<evidence type="ECO:0000256" key="2">
    <source>
        <dbReference type="ARBA" id="ARBA00022801"/>
    </source>
</evidence>
<gene>
    <name evidence="3" type="ORF">METZ01_LOCUS17520</name>
</gene>
<organism evidence="3">
    <name type="scientific">marine metagenome</name>
    <dbReference type="NCBI Taxonomy" id="408172"/>
    <lineage>
        <taxon>unclassified sequences</taxon>
        <taxon>metagenomes</taxon>
        <taxon>ecological metagenomes</taxon>
    </lineage>
</organism>
<dbReference type="PANTHER" id="PTHR43213:SF5">
    <property type="entry name" value="BIFUNCTIONAL DTTP_UTP PYROPHOSPHATASE_METHYLTRANSFERASE PROTEIN-RELATED"/>
    <property type="match status" value="1"/>
</dbReference>
<evidence type="ECO:0008006" key="4">
    <source>
        <dbReference type="Google" id="ProtNLM"/>
    </source>
</evidence>
<dbReference type="Pfam" id="PF02545">
    <property type="entry name" value="Maf"/>
    <property type="match status" value="1"/>
</dbReference>
<dbReference type="AlphaFoldDB" id="A0A381PCG1"/>
<comment type="cofactor">
    <cofactor evidence="1">
        <name>a divalent metal cation</name>
        <dbReference type="ChEBI" id="CHEBI:60240"/>
    </cofactor>
</comment>